<evidence type="ECO:0000259" key="1">
    <source>
        <dbReference type="PROSITE" id="PS51782"/>
    </source>
</evidence>
<dbReference type="InterPro" id="IPR024300">
    <property type="entry name" value="SipL_SPOCS_dom"/>
</dbReference>
<protein>
    <submittedName>
        <fullName evidence="2">DUF3794 domain-containing protein</fullName>
    </submittedName>
</protein>
<dbReference type="InterPro" id="IPR018392">
    <property type="entry name" value="LysM"/>
</dbReference>
<dbReference type="InterPro" id="IPR036779">
    <property type="entry name" value="LysM_dom_sf"/>
</dbReference>
<dbReference type="Pfam" id="PF01476">
    <property type="entry name" value="LysM"/>
    <property type="match status" value="1"/>
</dbReference>
<proteinExistence type="predicted"/>
<dbReference type="AlphaFoldDB" id="A0A3R5WNX2"/>
<dbReference type="EMBL" id="QRVK01000011">
    <property type="protein sequence ID" value="RGS43080.1"/>
    <property type="molecule type" value="Genomic_DNA"/>
</dbReference>
<evidence type="ECO:0000313" key="2">
    <source>
        <dbReference type="EMBL" id="RGS43080.1"/>
    </source>
</evidence>
<organism evidence="2 3">
    <name type="scientific">Coprococcus eutactus</name>
    <dbReference type="NCBI Taxonomy" id="33043"/>
    <lineage>
        <taxon>Bacteria</taxon>
        <taxon>Bacillati</taxon>
        <taxon>Bacillota</taxon>
        <taxon>Clostridia</taxon>
        <taxon>Lachnospirales</taxon>
        <taxon>Lachnospiraceae</taxon>
        <taxon>Coprococcus</taxon>
    </lineage>
</organism>
<dbReference type="CDD" id="cd00118">
    <property type="entry name" value="LysM"/>
    <property type="match status" value="1"/>
</dbReference>
<sequence length="521" mass="57709">MELTKNRITTTNLKAAKYMEFTVDEDFNVPDAKGDIDRFIASKGQITLDETEVLDGRVRISGNVSYAILYQTDADGSTFENHEGEIPFEEVINADGLVPGDKVSVQSSLEDLYVTVINSRKYEVRGLVQVKLWACQQITAEGATGIANGSGIECMTEKVCFTNVVASSKDIVKIKEDVEIPASKPDIGQILWDQVTFAEMESRATDMGVHISGRMDIFVIYKPEDELAPVQYVNASREFQDTISCDGINEDMVLDDIISVGRGTVSVRADDHGEDRILQVESSLNVDVKVYEDVETELLRDMFSYSADVEPVRSSFSYENLLMRNNAKTKVVKKEKIKSSQPPILQVVNITGNVDIDEVRPSDDAVIVEGAVKAAVMYVSSDDSRPLCQMEIAAPFTYRLETVPLRSQDSIRITPALSQISASLPGNDEVEIKSIVDMGMTIFTRKEIEFIDDMTISPVDMKKKAASPGIVGYVVKDGDSIWSIAKEYYSSLDSIRKMNDLENDNIQKGDKLIVVKCVAQS</sequence>
<gene>
    <name evidence="2" type="ORF">DWX94_06275</name>
</gene>
<feature type="domain" description="LysM" evidence="1">
    <location>
        <begin position="471"/>
        <end position="514"/>
    </location>
</feature>
<dbReference type="SUPFAM" id="SSF54106">
    <property type="entry name" value="LysM domain"/>
    <property type="match status" value="1"/>
</dbReference>
<dbReference type="SMART" id="SM00257">
    <property type="entry name" value="LysM"/>
    <property type="match status" value="1"/>
</dbReference>
<dbReference type="Proteomes" id="UP000283295">
    <property type="component" value="Unassembled WGS sequence"/>
</dbReference>
<dbReference type="OrthoDB" id="9779340at2"/>
<accession>A0A3R5WNX2</accession>
<name>A0A3R5WNX2_9FIRM</name>
<dbReference type="Pfam" id="PF12673">
    <property type="entry name" value="SipL"/>
    <property type="match status" value="3"/>
</dbReference>
<reference evidence="2 3" key="1">
    <citation type="submission" date="2018-08" db="EMBL/GenBank/DDBJ databases">
        <title>A genome reference for cultivated species of the human gut microbiota.</title>
        <authorList>
            <person name="Zou Y."/>
            <person name="Xue W."/>
            <person name="Luo G."/>
        </authorList>
    </citation>
    <scope>NUCLEOTIDE SEQUENCE [LARGE SCALE GENOMIC DNA]</scope>
    <source>
        <strain evidence="2 3">AF22-21</strain>
    </source>
</reference>
<dbReference type="Gene3D" id="3.10.350.10">
    <property type="entry name" value="LysM domain"/>
    <property type="match status" value="1"/>
</dbReference>
<evidence type="ECO:0000313" key="3">
    <source>
        <dbReference type="Proteomes" id="UP000283295"/>
    </source>
</evidence>
<comment type="caution">
    <text evidence="2">The sequence shown here is derived from an EMBL/GenBank/DDBJ whole genome shotgun (WGS) entry which is preliminary data.</text>
</comment>
<dbReference type="PROSITE" id="PS51782">
    <property type="entry name" value="LYSM"/>
    <property type="match status" value="1"/>
</dbReference>